<dbReference type="InterPro" id="IPR036259">
    <property type="entry name" value="MFS_trans_sf"/>
</dbReference>
<gene>
    <name evidence="6" type="primary">yhjX_1</name>
    <name evidence="6" type="ORF">LA5096_00342</name>
</gene>
<protein>
    <submittedName>
        <fullName evidence="6">Putative MFS-type transporter YhjX</fullName>
    </submittedName>
</protein>
<dbReference type="Gene3D" id="1.20.1250.20">
    <property type="entry name" value="MFS general substrate transporter like domains"/>
    <property type="match status" value="1"/>
</dbReference>
<keyword evidence="7" id="KW-1185">Reference proteome</keyword>
<evidence type="ECO:0000256" key="4">
    <source>
        <dbReference type="SAM" id="Phobius"/>
    </source>
</evidence>
<feature type="transmembrane region" description="Helical" evidence="4">
    <location>
        <begin position="253"/>
        <end position="273"/>
    </location>
</feature>
<name>A0A0M6ZS23_9HYPH</name>
<dbReference type="InterPro" id="IPR020846">
    <property type="entry name" value="MFS_dom"/>
</dbReference>
<dbReference type="InterPro" id="IPR011701">
    <property type="entry name" value="MFS"/>
</dbReference>
<dbReference type="AlphaFoldDB" id="A0A0M6ZS23"/>
<dbReference type="PANTHER" id="PTHR11360:SF290">
    <property type="entry name" value="MONOCARBOXYLATE MFS PERMEASE"/>
    <property type="match status" value="1"/>
</dbReference>
<keyword evidence="1 4" id="KW-0812">Transmembrane</keyword>
<feature type="transmembrane region" description="Helical" evidence="4">
    <location>
        <begin position="223"/>
        <end position="241"/>
    </location>
</feature>
<evidence type="ECO:0000313" key="7">
    <source>
        <dbReference type="Proteomes" id="UP000049983"/>
    </source>
</evidence>
<dbReference type="SUPFAM" id="SSF103473">
    <property type="entry name" value="MFS general substrate transporter"/>
    <property type="match status" value="1"/>
</dbReference>
<evidence type="ECO:0000256" key="1">
    <source>
        <dbReference type="ARBA" id="ARBA00022692"/>
    </source>
</evidence>
<dbReference type="Proteomes" id="UP000049983">
    <property type="component" value="Unassembled WGS sequence"/>
</dbReference>
<dbReference type="GeneID" id="97667807"/>
<proteinExistence type="predicted"/>
<feature type="transmembrane region" description="Helical" evidence="4">
    <location>
        <begin position="107"/>
        <end position="131"/>
    </location>
</feature>
<evidence type="ECO:0000256" key="2">
    <source>
        <dbReference type="ARBA" id="ARBA00022989"/>
    </source>
</evidence>
<dbReference type="PROSITE" id="PS50850">
    <property type="entry name" value="MFS"/>
    <property type="match status" value="1"/>
</dbReference>
<reference evidence="7" key="1">
    <citation type="submission" date="2015-07" db="EMBL/GenBank/DDBJ databases">
        <authorList>
            <person name="Rodrigo-Torres Lidia"/>
            <person name="Arahal R.David."/>
        </authorList>
    </citation>
    <scope>NUCLEOTIDE SEQUENCE [LARGE SCALE GENOMIC DNA]</scope>
    <source>
        <strain evidence="7">CECT 5096</strain>
    </source>
</reference>
<keyword evidence="2 4" id="KW-1133">Transmembrane helix</keyword>
<dbReference type="RefSeq" id="WP_055116204.1">
    <property type="nucleotide sequence ID" value="NZ_CANKXR010000007.1"/>
</dbReference>
<evidence type="ECO:0000313" key="6">
    <source>
        <dbReference type="EMBL" id="CTQ64324.1"/>
    </source>
</evidence>
<keyword evidence="3 4" id="KW-0472">Membrane</keyword>
<evidence type="ECO:0000256" key="3">
    <source>
        <dbReference type="ARBA" id="ARBA00023136"/>
    </source>
</evidence>
<feature type="transmembrane region" description="Helical" evidence="4">
    <location>
        <begin position="377"/>
        <end position="400"/>
    </location>
</feature>
<dbReference type="PANTHER" id="PTHR11360">
    <property type="entry name" value="MONOCARBOXYLATE TRANSPORTER"/>
    <property type="match status" value="1"/>
</dbReference>
<dbReference type="CDD" id="cd17355">
    <property type="entry name" value="MFS_YcxA_like"/>
    <property type="match status" value="1"/>
</dbReference>
<feature type="transmembrane region" description="Helical" evidence="4">
    <location>
        <begin position="312"/>
        <end position="336"/>
    </location>
</feature>
<dbReference type="InterPro" id="IPR050327">
    <property type="entry name" value="Proton-linked_MCT"/>
</dbReference>
<feature type="transmembrane region" description="Helical" evidence="4">
    <location>
        <begin position="285"/>
        <end position="306"/>
    </location>
</feature>
<dbReference type="OrthoDB" id="9796632at2"/>
<evidence type="ECO:0000259" key="5">
    <source>
        <dbReference type="PROSITE" id="PS50850"/>
    </source>
</evidence>
<dbReference type="Pfam" id="PF07690">
    <property type="entry name" value="MFS_1"/>
    <property type="match status" value="1"/>
</dbReference>
<sequence length="413" mass="43237">MSGHPVSDPYVQDGPYAWFRLAISILLSTVGGAGMWVVVIVLPDVQTDFGVDRAGASLPYTATMVGFAVGNYILGRFVDRFGIVPPVIASALFLGAGFALAAVSPNILLFTVAQGVLIGLGTAATFGPLVADVSHWFLKRRGLAVACAASGNYLAGVLWPSFIKWSLVSNDWRETYLLIGALCVVLMVPLALALRRPPPASALSALPSGNTFGGQPSGLSPTALQFLLVVAGLGCCVAMSMPQVHIVAYCVDLGYGIAPGADMIALMTGAGVVSRLLSGYLADKIGGVWTLLIGSVLQCAALFLYIPFNGLASLYLVSLIFGLSQGGIVPSYAVIVREYLPAREAGQRVGLVMMSTILGMALGGWMSGLIYDLTGSYQAAFLNGIAWNFLNMAIMVFILFSGRRSRPAIATGI</sequence>
<feature type="domain" description="Major facilitator superfamily (MFS) profile" evidence="5">
    <location>
        <begin position="20"/>
        <end position="403"/>
    </location>
</feature>
<dbReference type="STRING" id="311410.LA5095_02973"/>
<feature type="transmembrane region" description="Helical" evidence="4">
    <location>
        <begin position="21"/>
        <end position="42"/>
    </location>
</feature>
<feature type="transmembrane region" description="Helical" evidence="4">
    <location>
        <begin position="54"/>
        <end position="74"/>
    </location>
</feature>
<feature type="transmembrane region" description="Helical" evidence="4">
    <location>
        <begin position="348"/>
        <end position="371"/>
    </location>
</feature>
<feature type="transmembrane region" description="Helical" evidence="4">
    <location>
        <begin position="175"/>
        <end position="194"/>
    </location>
</feature>
<organism evidence="6 7">
    <name type="scientific">Roseibium album</name>
    <dbReference type="NCBI Taxonomy" id="311410"/>
    <lineage>
        <taxon>Bacteria</taxon>
        <taxon>Pseudomonadati</taxon>
        <taxon>Pseudomonadota</taxon>
        <taxon>Alphaproteobacteria</taxon>
        <taxon>Hyphomicrobiales</taxon>
        <taxon>Stappiaceae</taxon>
        <taxon>Roseibium</taxon>
    </lineage>
</organism>
<dbReference type="EMBL" id="CXWC01000001">
    <property type="protein sequence ID" value="CTQ64324.1"/>
    <property type="molecule type" value="Genomic_DNA"/>
</dbReference>
<accession>A0A0M6ZS23</accession>
<feature type="transmembrane region" description="Helical" evidence="4">
    <location>
        <begin position="81"/>
        <end position="101"/>
    </location>
</feature>
<feature type="transmembrane region" description="Helical" evidence="4">
    <location>
        <begin position="143"/>
        <end position="163"/>
    </location>
</feature>
<dbReference type="GO" id="GO:0022857">
    <property type="term" value="F:transmembrane transporter activity"/>
    <property type="evidence" value="ECO:0007669"/>
    <property type="project" value="InterPro"/>
</dbReference>